<evidence type="ECO:0000313" key="1">
    <source>
        <dbReference type="EMBL" id="KUK67628.1"/>
    </source>
</evidence>
<dbReference type="PANTHER" id="PTHR39189">
    <property type="entry name" value="UPF0173 METAL-DEPENDENT HYDROLASE YTKL"/>
    <property type="match status" value="1"/>
</dbReference>
<name>A0A101GZN8_9BACT</name>
<gene>
    <name evidence="1" type="ORF">XD87_0020</name>
</gene>
<dbReference type="Pfam" id="PF13483">
    <property type="entry name" value="Lactamase_B_3"/>
    <property type="match status" value="1"/>
</dbReference>
<reference evidence="2" key="1">
    <citation type="journal article" date="2015" name="MBio">
        <title>Genome-Resolved Metagenomic Analysis Reveals Roles for Candidate Phyla and Other Microbial Community Members in Biogeochemical Transformations in Oil Reservoirs.</title>
        <authorList>
            <person name="Hu P."/>
            <person name="Tom L."/>
            <person name="Singh A."/>
            <person name="Thomas B.C."/>
            <person name="Baker B.J."/>
            <person name="Piceno Y.M."/>
            <person name="Andersen G.L."/>
            <person name="Banfield J.F."/>
        </authorList>
    </citation>
    <scope>NUCLEOTIDE SEQUENCE [LARGE SCALE GENOMIC DNA]</scope>
</reference>
<dbReference type="EMBL" id="LGGI01000001">
    <property type="protein sequence ID" value="KUK67628.1"/>
    <property type="molecule type" value="Genomic_DNA"/>
</dbReference>
<dbReference type="Gene3D" id="3.60.15.10">
    <property type="entry name" value="Ribonuclease Z/Hydroxyacylglutathione hydrolase-like"/>
    <property type="match status" value="1"/>
</dbReference>
<comment type="caution">
    <text evidence="1">The sequence shown here is derived from an EMBL/GenBank/DDBJ whole genome shotgun (WGS) entry which is preliminary data.</text>
</comment>
<dbReference type="SUPFAM" id="SSF56281">
    <property type="entry name" value="Metallo-hydrolase/oxidoreductase"/>
    <property type="match status" value="1"/>
</dbReference>
<protein>
    <submittedName>
        <fullName evidence="1">Seg</fullName>
    </submittedName>
</protein>
<dbReference type="InterPro" id="IPR036866">
    <property type="entry name" value="RibonucZ/Hydroxyglut_hydro"/>
</dbReference>
<dbReference type="AlphaFoldDB" id="A0A101GZN8"/>
<proteinExistence type="predicted"/>
<organism evidence="1 2">
    <name type="scientific">candidate division WS6 bacterium 36_33</name>
    <dbReference type="NCBI Taxonomy" id="1641388"/>
    <lineage>
        <taxon>Bacteria</taxon>
        <taxon>Candidatus Dojkabacteria</taxon>
    </lineage>
</organism>
<dbReference type="Proteomes" id="UP000053469">
    <property type="component" value="Unassembled WGS sequence"/>
</dbReference>
<accession>A0A101GZN8</accession>
<dbReference type="PANTHER" id="PTHR39189:SF1">
    <property type="entry name" value="UPF0173 METAL-DEPENDENT HYDROLASE YTKL"/>
    <property type="match status" value="1"/>
</dbReference>
<sequence length="214" mass="24182">MKIKRIGWTSFLITNDNISIVTDPLELSESGATFPKTRADVALFTNYSKEVKKGILKDNKLDNKIVSEEREEVMEISTPGEYEVGGMMIRRGIGDDFFIIDEKTIRAVYLGGTDENFDPKKTKNLGDVDVLIIPVGDGVNFMDFDKIERVISNADPSILIPCAYKEGGIGNKNLKSKEEFIKHFGFANVREENYINVFKKKVEKEQQSVEVVFL</sequence>
<evidence type="ECO:0000313" key="2">
    <source>
        <dbReference type="Proteomes" id="UP000053469"/>
    </source>
</evidence>